<protein>
    <recommendedName>
        <fullName evidence="5">RGS domain-containing protein</fullName>
    </recommendedName>
</protein>
<name>A0A9P9JM62_9HYPO</name>
<feature type="transmembrane region" description="Helical" evidence="2">
    <location>
        <begin position="20"/>
        <end position="43"/>
    </location>
</feature>
<organism evidence="3 4">
    <name type="scientific">Dactylonectria macrodidyma</name>
    <dbReference type="NCBI Taxonomy" id="307937"/>
    <lineage>
        <taxon>Eukaryota</taxon>
        <taxon>Fungi</taxon>
        <taxon>Dikarya</taxon>
        <taxon>Ascomycota</taxon>
        <taxon>Pezizomycotina</taxon>
        <taxon>Sordariomycetes</taxon>
        <taxon>Hypocreomycetidae</taxon>
        <taxon>Hypocreales</taxon>
        <taxon>Nectriaceae</taxon>
        <taxon>Dactylonectria</taxon>
    </lineage>
</organism>
<keyword evidence="2" id="KW-0472">Membrane</keyword>
<reference evidence="3" key="1">
    <citation type="journal article" date="2021" name="Nat. Commun.">
        <title>Genetic determinants of endophytism in the Arabidopsis root mycobiome.</title>
        <authorList>
            <person name="Mesny F."/>
            <person name="Miyauchi S."/>
            <person name="Thiergart T."/>
            <person name="Pickel B."/>
            <person name="Atanasova L."/>
            <person name="Karlsson M."/>
            <person name="Huettel B."/>
            <person name="Barry K.W."/>
            <person name="Haridas S."/>
            <person name="Chen C."/>
            <person name="Bauer D."/>
            <person name="Andreopoulos W."/>
            <person name="Pangilinan J."/>
            <person name="LaButti K."/>
            <person name="Riley R."/>
            <person name="Lipzen A."/>
            <person name="Clum A."/>
            <person name="Drula E."/>
            <person name="Henrissat B."/>
            <person name="Kohler A."/>
            <person name="Grigoriev I.V."/>
            <person name="Martin F.M."/>
            <person name="Hacquard S."/>
        </authorList>
    </citation>
    <scope>NUCLEOTIDE SEQUENCE</scope>
    <source>
        <strain evidence="3">MPI-CAGE-AT-0147</strain>
    </source>
</reference>
<keyword evidence="4" id="KW-1185">Reference proteome</keyword>
<keyword evidence="2" id="KW-1133">Transmembrane helix</keyword>
<dbReference type="Proteomes" id="UP000738349">
    <property type="component" value="Unassembled WGS sequence"/>
</dbReference>
<dbReference type="InterPro" id="IPR044926">
    <property type="entry name" value="RGS_subdomain_2"/>
</dbReference>
<proteinExistence type="predicted"/>
<sequence length="635" mass="70762">MAESRSASASAKPQAQLDALGIFWIVFALSWTVVVAAGMTFLYRRRDMPMLKMRGLGLSLSAVTLLHLYWGAVQTGYCYGPIWPSWVEFWIMNLWLPFGIALFHASNSRFLYVASGQRRRFVDEKDDASKANRNTKTSTTLVGRFKALDYTHKMLLLVGAGMAFQLFLTIFMFLVSRKFHSSFGIPGTEVTGTDSEQANQQKRGWEWWPSVFWQFFWAWIIAPVILWKARGIHDTQGWRFQTIACCLANLHATPMWLIALYVPAMAPVNNYWIPPQCWETHHWAPWLLSSQKQSGLVSRGDASVDHFSPCRIAISIMLVEIFTVFFPCLEVMRHQTLRQETLDSIAQWELNNKSIGNGNGQGNGNAKSSRSVATGSTTMAGSALTSWSKDGSVRSASNESILTMGALEHVLERNPEPLQRFSALRDFSGENIAFLRSVAEWKSSLPPSARGPEKSKDSVTQQLVRERFNSALRIYTDFISARDAEFQVNLSSQDLKKLESIFEDSARALYGDKTRHVDPATPFDMFAGPKVKSSSASSNGSETGIIMSDQAGIAMSDRASDYGHAGSTAGHAGDSALYWGDVPDAFDETVFDDSEASIKYLVLTNTWPKFVKDRRLSLDSDDSVESGQSVLPVSS</sequence>
<dbReference type="AlphaFoldDB" id="A0A9P9JM62"/>
<evidence type="ECO:0000313" key="3">
    <source>
        <dbReference type="EMBL" id="KAH7165278.1"/>
    </source>
</evidence>
<keyword evidence="2" id="KW-0812">Transmembrane</keyword>
<feature type="transmembrane region" description="Helical" evidence="2">
    <location>
        <begin position="154"/>
        <end position="175"/>
    </location>
</feature>
<dbReference type="OrthoDB" id="5313079at2759"/>
<dbReference type="Gene3D" id="1.10.167.10">
    <property type="entry name" value="Regulator of G-protein Signalling 4, domain 2"/>
    <property type="match status" value="1"/>
</dbReference>
<dbReference type="InterPro" id="IPR036305">
    <property type="entry name" value="RGS_sf"/>
</dbReference>
<dbReference type="EMBL" id="JAGMUV010000003">
    <property type="protein sequence ID" value="KAH7165278.1"/>
    <property type="molecule type" value="Genomic_DNA"/>
</dbReference>
<feature type="transmembrane region" description="Helical" evidence="2">
    <location>
        <begin position="92"/>
        <end position="112"/>
    </location>
</feature>
<evidence type="ECO:0000256" key="2">
    <source>
        <dbReference type="SAM" id="Phobius"/>
    </source>
</evidence>
<accession>A0A9P9JM62</accession>
<evidence type="ECO:0008006" key="5">
    <source>
        <dbReference type="Google" id="ProtNLM"/>
    </source>
</evidence>
<evidence type="ECO:0000256" key="1">
    <source>
        <dbReference type="SAM" id="MobiDB-lite"/>
    </source>
</evidence>
<dbReference type="SUPFAM" id="SSF48097">
    <property type="entry name" value="Regulator of G-protein signaling, RGS"/>
    <property type="match status" value="1"/>
</dbReference>
<comment type="caution">
    <text evidence="3">The sequence shown here is derived from an EMBL/GenBank/DDBJ whole genome shotgun (WGS) entry which is preliminary data.</text>
</comment>
<gene>
    <name evidence="3" type="ORF">EDB81DRAFT_754053</name>
</gene>
<feature type="region of interest" description="Disordered" evidence="1">
    <location>
        <begin position="355"/>
        <end position="374"/>
    </location>
</feature>
<evidence type="ECO:0000313" key="4">
    <source>
        <dbReference type="Proteomes" id="UP000738349"/>
    </source>
</evidence>
<feature type="transmembrane region" description="Helical" evidence="2">
    <location>
        <begin position="55"/>
        <end position="72"/>
    </location>
</feature>
<feature type="transmembrane region" description="Helical" evidence="2">
    <location>
        <begin position="211"/>
        <end position="229"/>
    </location>
</feature>
<feature type="transmembrane region" description="Helical" evidence="2">
    <location>
        <begin position="241"/>
        <end position="262"/>
    </location>
</feature>